<keyword evidence="3" id="KW-1185">Reference proteome</keyword>
<evidence type="ECO:0000256" key="1">
    <source>
        <dbReference type="SAM" id="Phobius"/>
    </source>
</evidence>
<accession>A0ABY0IJ54</accession>
<dbReference type="Proteomes" id="UP000443582">
    <property type="component" value="Unassembled WGS sequence"/>
</dbReference>
<evidence type="ECO:0000313" key="2">
    <source>
        <dbReference type="EMBL" id="RZF22519.1"/>
    </source>
</evidence>
<evidence type="ECO:0000313" key="3">
    <source>
        <dbReference type="Proteomes" id="UP000443582"/>
    </source>
</evidence>
<reference evidence="3" key="1">
    <citation type="journal article" date="2019" name="Int. J. Syst. Evol. Microbiol.">
        <title>Halobacteriovorax valvorus sp. nov., a novel prokaryotic predator isolated from coastal seawater of China.</title>
        <authorList>
            <person name="Chen M.-X."/>
        </authorList>
    </citation>
    <scope>NUCLEOTIDE SEQUENCE [LARGE SCALE GENOMIC DNA]</scope>
    <source>
        <strain evidence="3">BL9</strain>
    </source>
</reference>
<organism evidence="2 3">
    <name type="scientific">Halobacteriovorax vibrionivorans</name>
    <dbReference type="NCBI Taxonomy" id="2152716"/>
    <lineage>
        <taxon>Bacteria</taxon>
        <taxon>Pseudomonadati</taxon>
        <taxon>Bdellovibrionota</taxon>
        <taxon>Bacteriovoracia</taxon>
        <taxon>Bacteriovoracales</taxon>
        <taxon>Halobacteriovoraceae</taxon>
        <taxon>Halobacteriovorax</taxon>
    </lineage>
</organism>
<name>A0ABY0IJ54_9BACT</name>
<dbReference type="RefSeq" id="WP_120405299.1">
    <property type="nucleotide sequence ID" value="NZ_QDKL01000001.1"/>
</dbReference>
<proteinExistence type="predicted"/>
<gene>
    <name evidence="2" type="ORF">DAY19_01750</name>
</gene>
<protein>
    <submittedName>
        <fullName evidence="2">Uncharacterized protein</fullName>
    </submittedName>
</protein>
<comment type="caution">
    <text evidence="2">The sequence shown here is derived from an EMBL/GenBank/DDBJ whole genome shotgun (WGS) entry which is preliminary data.</text>
</comment>
<keyword evidence="1" id="KW-1133">Transmembrane helix</keyword>
<feature type="transmembrane region" description="Helical" evidence="1">
    <location>
        <begin position="6"/>
        <end position="26"/>
    </location>
</feature>
<keyword evidence="1" id="KW-0472">Membrane</keyword>
<sequence length="166" mass="19143">MVLKSLLKNPVLGFGILIFILFLFQLRDNNMFEQRAQSMKATSCRSVKVRLDKYLHPSWTLRCNDNNLEVTIPADVKVIPENIEDKEILRKEMYKALANSYISIAKYALPESLERTMMVVVKLVHPKMVLSSISEGKYVVKLATLKNKNNLARHIHQTIQVQEITE</sequence>
<keyword evidence="1" id="KW-0812">Transmembrane</keyword>
<dbReference type="EMBL" id="QDKL01000001">
    <property type="protein sequence ID" value="RZF22519.1"/>
    <property type="molecule type" value="Genomic_DNA"/>
</dbReference>